<name>A0A7W8D574_9GAMM</name>
<protein>
    <recommendedName>
        <fullName evidence="4">Lipoprotein</fullName>
    </recommendedName>
</protein>
<evidence type="ECO:0000256" key="1">
    <source>
        <dbReference type="SAM" id="SignalP"/>
    </source>
</evidence>
<sequence>MNDRPISSKSASSRAASVLLSLLVAAALGACDTGPTPEEKQAAQAARAEAEAQVQLKNFNDALTGRRPDMALNFAEYILRTYPGTQVAAQIRPQADTLRAQVEGARETKRLADLWVYHSVDDEEAKGVVRTAYIYSKDPVGAELDGSEKRARLVLRRHPQWGDDVYLLADGGFVCKGKCTVKVQFDDGTARDVPAYLPETGEPAIFVEDFRRFVPALPDATTVRIDVVLQQGGAKTLEFEVGEYNAATIGEL</sequence>
<dbReference type="Proteomes" id="UP000521199">
    <property type="component" value="Unassembled WGS sequence"/>
</dbReference>
<feature type="signal peptide" evidence="1">
    <location>
        <begin position="1"/>
        <end position="30"/>
    </location>
</feature>
<organism evidence="2 3">
    <name type="scientific">Chiayiivirga flava</name>
    <dbReference type="NCBI Taxonomy" id="659595"/>
    <lineage>
        <taxon>Bacteria</taxon>
        <taxon>Pseudomonadati</taxon>
        <taxon>Pseudomonadota</taxon>
        <taxon>Gammaproteobacteria</taxon>
        <taxon>Lysobacterales</taxon>
        <taxon>Lysobacteraceae</taxon>
        <taxon>Chiayiivirga</taxon>
    </lineage>
</organism>
<dbReference type="AlphaFoldDB" id="A0A7W8D574"/>
<keyword evidence="1" id="KW-0732">Signal</keyword>
<dbReference type="PROSITE" id="PS51257">
    <property type="entry name" value="PROKAR_LIPOPROTEIN"/>
    <property type="match status" value="1"/>
</dbReference>
<evidence type="ECO:0008006" key="4">
    <source>
        <dbReference type="Google" id="ProtNLM"/>
    </source>
</evidence>
<evidence type="ECO:0000313" key="3">
    <source>
        <dbReference type="Proteomes" id="UP000521199"/>
    </source>
</evidence>
<dbReference type="EMBL" id="JACHHP010000002">
    <property type="protein sequence ID" value="MBB5208139.1"/>
    <property type="molecule type" value="Genomic_DNA"/>
</dbReference>
<reference evidence="2 3" key="1">
    <citation type="submission" date="2020-08" db="EMBL/GenBank/DDBJ databases">
        <title>Genomic Encyclopedia of Type Strains, Phase IV (KMG-IV): sequencing the most valuable type-strain genomes for metagenomic binning, comparative biology and taxonomic classification.</title>
        <authorList>
            <person name="Goeker M."/>
        </authorList>
    </citation>
    <scope>NUCLEOTIDE SEQUENCE [LARGE SCALE GENOMIC DNA]</scope>
    <source>
        <strain evidence="2 3">DSM 24163</strain>
    </source>
</reference>
<keyword evidence="3" id="KW-1185">Reference proteome</keyword>
<gene>
    <name evidence="2" type="ORF">HNQ52_001668</name>
</gene>
<feature type="chain" id="PRO_5030535017" description="Lipoprotein" evidence="1">
    <location>
        <begin position="31"/>
        <end position="252"/>
    </location>
</feature>
<evidence type="ECO:0000313" key="2">
    <source>
        <dbReference type="EMBL" id="MBB5208139.1"/>
    </source>
</evidence>
<proteinExistence type="predicted"/>
<dbReference type="RefSeq" id="WP_183960638.1">
    <property type="nucleotide sequence ID" value="NZ_JACHHP010000002.1"/>
</dbReference>
<comment type="caution">
    <text evidence="2">The sequence shown here is derived from an EMBL/GenBank/DDBJ whole genome shotgun (WGS) entry which is preliminary data.</text>
</comment>
<accession>A0A7W8D574</accession>